<organism evidence="1 2">
    <name type="scientific">Roseobacter litoralis (strain ATCC 49566 / DSM 6996 / JCM 21268 / NBRC 15278 / OCh 149)</name>
    <dbReference type="NCBI Taxonomy" id="391595"/>
    <lineage>
        <taxon>Bacteria</taxon>
        <taxon>Pseudomonadati</taxon>
        <taxon>Pseudomonadota</taxon>
        <taxon>Alphaproteobacteria</taxon>
        <taxon>Rhodobacterales</taxon>
        <taxon>Roseobacteraceae</taxon>
        <taxon>Roseobacter</taxon>
    </lineage>
</organism>
<accession>F7ZFL8</accession>
<dbReference type="AlphaFoldDB" id="F7ZFL8"/>
<reference evidence="1 2" key="1">
    <citation type="journal article" date="2011" name="BMC Genomics">
        <title>Comparative genome analysis and genome-guided physiological analysis of Roseobacter litoralis.</title>
        <authorList>
            <person name="Kalhoefer D."/>
            <person name="Thole S."/>
            <person name="Voget S."/>
            <person name="Lehmann R."/>
            <person name="Liesegang H."/>
            <person name="Wollher A."/>
            <person name="Daniel R."/>
            <person name="Simon M."/>
            <person name="Brinkhoff T."/>
        </authorList>
    </citation>
    <scope>NUCLEOTIDE SEQUENCE [LARGE SCALE GENOMIC DNA]</scope>
    <source>
        <strain evidence="2">ATCC 49566 / DSM 6996 / JCM 21268 / NBRC 15278 / OCh 149</strain>
    </source>
</reference>
<dbReference type="SUPFAM" id="SSF49842">
    <property type="entry name" value="TNF-like"/>
    <property type="match status" value="1"/>
</dbReference>
<dbReference type="Proteomes" id="UP000001353">
    <property type="component" value="Chromosome"/>
</dbReference>
<evidence type="ECO:0000313" key="2">
    <source>
        <dbReference type="Proteomes" id="UP000001353"/>
    </source>
</evidence>
<dbReference type="KEGG" id="rli:RLO149_c041270"/>
<dbReference type="Pfam" id="PF10983">
    <property type="entry name" value="DUF2793"/>
    <property type="match status" value="1"/>
</dbReference>
<dbReference type="OrthoDB" id="564699at2"/>
<dbReference type="HOGENOM" id="CLU_021954_0_0_5"/>
<dbReference type="STRING" id="391595.RLO149_c041270"/>
<evidence type="ECO:0008006" key="3">
    <source>
        <dbReference type="Google" id="ProtNLM"/>
    </source>
</evidence>
<dbReference type="eggNOG" id="ENOG502Z9IR">
    <property type="taxonomic scope" value="Bacteria"/>
</dbReference>
<proteinExistence type="predicted"/>
<dbReference type="Gene3D" id="2.60.120.40">
    <property type="match status" value="1"/>
</dbReference>
<name>F7ZFL8_ROSLO</name>
<dbReference type="InterPro" id="IPR021251">
    <property type="entry name" value="DUF2793"/>
</dbReference>
<keyword evidence="2" id="KW-1185">Reference proteome</keyword>
<dbReference type="RefSeq" id="WP_013963902.1">
    <property type="nucleotide sequence ID" value="NC_015730.1"/>
</dbReference>
<sequence length="358" mass="38711">MADISSSLSMPFIQPSQAQKHVTHNEALRILDVVTQLGVAADDQTTPPTSPTDGTRYIIDAGGINEWANHEGEVALFENGAWRFFVPRAGWRAYVINRDALVVYDGAEWIDLDSPELEEIETFGLGMNTLPGTPFSAKLNAALWTALYRADGGTGSLLKTLNKETSADDSGFVFQQGFQTRALFGLFGSDNLRVATTSDGTNFLDALIADNATGIVDQPRLPRFKGVTNFDNFCPAGKWTKIAINDLEYNEQAVFDAATNQFIVPVDGTYQLGALLTFKADSSSAARMGAQLLIDGVTPITGSEVENTAAHFNGRTTISIQTLASLSAGSTVELHGIMRSQPGYFMADRTDFWGFKVG</sequence>
<gene>
    <name evidence="1" type="ordered locus">RLO149_c041270</name>
</gene>
<evidence type="ECO:0000313" key="1">
    <source>
        <dbReference type="EMBL" id="AEI96023.1"/>
    </source>
</evidence>
<dbReference type="EMBL" id="CP002623">
    <property type="protein sequence ID" value="AEI96023.1"/>
    <property type="molecule type" value="Genomic_DNA"/>
</dbReference>
<dbReference type="InterPro" id="IPR008983">
    <property type="entry name" value="Tumour_necrosis_fac-like_dom"/>
</dbReference>
<protein>
    <recommendedName>
        <fullName evidence="3">C1q domain-containing protein</fullName>
    </recommendedName>
</protein>